<dbReference type="CDD" id="cd02513">
    <property type="entry name" value="CMP-NeuAc_Synthase"/>
    <property type="match status" value="1"/>
</dbReference>
<dbReference type="SUPFAM" id="SSF53448">
    <property type="entry name" value="Nucleotide-diphospho-sugar transferases"/>
    <property type="match status" value="1"/>
</dbReference>
<organism evidence="1 2">
    <name type="scientific">Brevibacillus antibioticus</name>
    <dbReference type="NCBI Taxonomy" id="2570228"/>
    <lineage>
        <taxon>Bacteria</taxon>
        <taxon>Bacillati</taxon>
        <taxon>Bacillota</taxon>
        <taxon>Bacilli</taxon>
        <taxon>Bacillales</taxon>
        <taxon>Paenibacillaceae</taxon>
        <taxon>Brevibacillus</taxon>
    </lineage>
</organism>
<dbReference type="PANTHER" id="PTHR21485:SF6">
    <property type="entry name" value="N-ACYLNEURAMINATE CYTIDYLYLTRANSFERASE-RELATED"/>
    <property type="match status" value="1"/>
</dbReference>
<dbReference type="InterPro" id="IPR003329">
    <property type="entry name" value="Cytidylyl_trans"/>
</dbReference>
<dbReference type="RefSeq" id="WP_137032082.1">
    <property type="nucleotide sequence ID" value="NZ_SZNK01000001.1"/>
</dbReference>
<dbReference type="PANTHER" id="PTHR21485">
    <property type="entry name" value="HAD SUPERFAMILY MEMBERS CMAS AND KDSC"/>
    <property type="match status" value="1"/>
</dbReference>
<reference evidence="1 2" key="1">
    <citation type="submission" date="2019-04" db="EMBL/GenBank/DDBJ databases">
        <title>Whole genome sequencing of Brevibacillus sp. TGS2-1.</title>
        <authorList>
            <person name="Choi A."/>
        </authorList>
    </citation>
    <scope>NUCLEOTIDE SEQUENCE [LARGE SCALE GENOMIC DNA]</scope>
    <source>
        <strain evidence="1 2">TGS2-1</strain>
    </source>
</reference>
<comment type="caution">
    <text evidence="1">The sequence shown here is derived from an EMBL/GenBank/DDBJ whole genome shotgun (WGS) entry which is preliminary data.</text>
</comment>
<name>A0A4U2YEN4_9BACL</name>
<dbReference type="GO" id="GO:0008781">
    <property type="term" value="F:N-acylneuraminate cytidylyltransferase activity"/>
    <property type="evidence" value="ECO:0007669"/>
    <property type="project" value="TreeGrafter"/>
</dbReference>
<evidence type="ECO:0000313" key="2">
    <source>
        <dbReference type="Proteomes" id="UP000307841"/>
    </source>
</evidence>
<dbReference type="AlphaFoldDB" id="A0A4U2YEN4"/>
<dbReference type="InterPro" id="IPR029044">
    <property type="entry name" value="Nucleotide-diphossugar_trans"/>
</dbReference>
<dbReference type="EMBL" id="SZNK01000001">
    <property type="protein sequence ID" value="TKI58592.1"/>
    <property type="molecule type" value="Genomic_DNA"/>
</dbReference>
<dbReference type="Gene3D" id="3.90.550.10">
    <property type="entry name" value="Spore Coat Polysaccharide Biosynthesis Protein SpsA, Chain A"/>
    <property type="match status" value="1"/>
</dbReference>
<sequence length="236" mass="26601">MIQNKSVLAMIPARGGSKGVSRKNIRQLSDKPLIAWSIEEAKKSKYIDRLVVSTEDIEIAEIAKAWGAEIPFMRPMELALDTTPGIDPVLHTIEMLPNYDYIVMLQPTSPLRTAEDIDRCLECCINQDANACVSVTLTDKSPYWMYQLSEENALLPVIVSDKPVLRRQDAPDVYVLNGAVYVARTSWLKNTKSFLHEETIGYPMPKDRSVDVDTMMDILIIETILREKKKSGAKSK</sequence>
<dbReference type="OrthoDB" id="9805604at2"/>
<proteinExistence type="predicted"/>
<dbReference type="Proteomes" id="UP000307841">
    <property type="component" value="Unassembled WGS sequence"/>
</dbReference>
<gene>
    <name evidence="1" type="ORF">E8L90_26100</name>
</gene>
<dbReference type="InterPro" id="IPR050793">
    <property type="entry name" value="CMP-NeuNAc_synthase"/>
</dbReference>
<protein>
    <submittedName>
        <fullName evidence="1">Acylneuraminate cytidylyltransferase family protein</fullName>
    </submittedName>
</protein>
<keyword evidence="2" id="KW-1185">Reference proteome</keyword>
<accession>A0A4U2YEN4</accession>
<keyword evidence="1" id="KW-0808">Transferase</keyword>
<evidence type="ECO:0000313" key="1">
    <source>
        <dbReference type="EMBL" id="TKI58592.1"/>
    </source>
</evidence>
<keyword evidence="1" id="KW-0548">Nucleotidyltransferase</keyword>
<dbReference type="Pfam" id="PF02348">
    <property type="entry name" value="CTP_transf_3"/>
    <property type="match status" value="1"/>
</dbReference>